<dbReference type="GO" id="GO:0010181">
    <property type="term" value="F:FMN binding"/>
    <property type="evidence" value="ECO:0007669"/>
    <property type="project" value="InterPro"/>
</dbReference>
<gene>
    <name evidence="3" type="ORF">AVDCRST_MAG59-3176</name>
</gene>
<sequence length="188" mass="19453">MDRPAQSPEEVRGAFRGAAGQLASGVALVITMAEGAPHAATASSGVVASADPPLLAVFVSVGNRMHGALGAEGAFTANLLRHDDHGLARRFANPARATGWAGFAGVDLIGRDASPPILTHAAAWFDCRLRQVVAMGDHACVVGEVVACGRDPDAAPLLYYRGRFHGLGPPVAPSPWSALDRSDLVADW</sequence>
<dbReference type="AlphaFoldDB" id="A0A6J4V3J6"/>
<dbReference type="SMART" id="SM00903">
    <property type="entry name" value="Flavin_Reduct"/>
    <property type="match status" value="1"/>
</dbReference>
<dbReference type="InterPro" id="IPR050268">
    <property type="entry name" value="NADH-dep_flavin_reductase"/>
</dbReference>
<dbReference type="PANTHER" id="PTHR30466">
    <property type="entry name" value="FLAVIN REDUCTASE"/>
    <property type="match status" value="1"/>
</dbReference>
<dbReference type="SUPFAM" id="SSF50475">
    <property type="entry name" value="FMN-binding split barrel"/>
    <property type="match status" value="1"/>
</dbReference>
<evidence type="ECO:0000259" key="2">
    <source>
        <dbReference type="SMART" id="SM00903"/>
    </source>
</evidence>
<keyword evidence="1" id="KW-0560">Oxidoreductase</keyword>
<protein>
    <recommendedName>
        <fullName evidence="2">Flavin reductase like domain-containing protein</fullName>
    </recommendedName>
</protein>
<proteinExistence type="predicted"/>
<dbReference type="Pfam" id="PF01613">
    <property type="entry name" value="Flavin_Reduct"/>
    <property type="match status" value="1"/>
</dbReference>
<dbReference type="InterPro" id="IPR002563">
    <property type="entry name" value="Flavin_Rdtase-like_dom"/>
</dbReference>
<dbReference type="GO" id="GO:0042602">
    <property type="term" value="F:riboflavin reductase (NADPH) activity"/>
    <property type="evidence" value="ECO:0007669"/>
    <property type="project" value="TreeGrafter"/>
</dbReference>
<evidence type="ECO:0000313" key="3">
    <source>
        <dbReference type="EMBL" id="CAA9567525.1"/>
    </source>
</evidence>
<dbReference type="EMBL" id="CADCWF010000218">
    <property type="protein sequence ID" value="CAA9567525.1"/>
    <property type="molecule type" value="Genomic_DNA"/>
</dbReference>
<dbReference type="GO" id="GO:0006208">
    <property type="term" value="P:pyrimidine nucleobase catabolic process"/>
    <property type="evidence" value="ECO:0007669"/>
    <property type="project" value="TreeGrafter"/>
</dbReference>
<name>A0A6J4V3J6_9BACT</name>
<evidence type="ECO:0000256" key="1">
    <source>
        <dbReference type="ARBA" id="ARBA00023002"/>
    </source>
</evidence>
<dbReference type="InterPro" id="IPR012349">
    <property type="entry name" value="Split_barrel_FMN-bd"/>
</dbReference>
<accession>A0A6J4V3J6</accession>
<feature type="domain" description="Flavin reductase like" evidence="2">
    <location>
        <begin position="19"/>
        <end position="166"/>
    </location>
</feature>
<reference evidence="3" key="1">
    <citation type="submission" date="2020-02" db="EMBL/GenBank/DDBJ databases">
        <authorList>
            <person name="Meier V. D."/>
        </authorList>
    </citation>
    <scope>NUCLEOTIDE SEQUENCE</scope>
    <source>
        <strain evidence="3">AVDCRST_MAG59</strain>
    </source>
</reference>
<dbReference type="PANTHER" id="PTHR30466:SF1">
    <property type="entry name" value="FMN REDUCTASE (NADH) RUTF"/>
    <property type="match status" value="1"/>
</dbReference>
<organism evidence="3">
    <name type="scientific">uncultured Thermomicrobiales bacterium</name>
    <dbReference type="NCBI Taxonomy" id="1645740"/>
    <lineage>
        <taxon>Bacteria</taxon>
        <taxon>Pseudomonadati</taxon>
        <taxon>Thermomicrobiota</taxon>
        <taxon>Thermomicrobia</taxon>
        <taxon>Thermomicrobiales</taxon>
        <taxon>environmental samples</taxon>
    </lineage>
</organism>
<dbReference type="Gene3D" id="2.30.110.10">
    <property type="entry name" value="Electron Transport, Fmn-binding Protein, Chain A"/>
    <property type="match status" value="1"/>
</dbReference>